<dbReference type="AlphaFoldDB" id="A0AAN8Z4T8"/>
<evidence type="ECO:0000256" key="2">
    <source>
        <dbReference type="ARBA" id="ARBA00022679"/>
    </source>
</evidence>
<keyword evidence="3" id="KW-0479">Metal-binding</keyword>
<dbReference type="InterPro" id="IPR005299">
    <property type="entry name" value="MeTrfase_7"/>
</dbReference>
<dbReference type="Proteomes" id="UP001370490">
    <property type="component" value="Unassembled WGS sequence"/>
</dbReference>
<name>A0AAN8Z4T8_9MAGN</name>
<dbReference type="Gene3D" id="1.10.1200.270">
    <property type="entry name" value="Methyltransferase, alpha-helical capping domain"/>
    <property type="match status" value="1"/>
</dbReference>
<evidence type="ECO:0000256" key="4">
    <source>
        <dbReference type="ARBA" id="ARBA00022842"/>
    </source>
</evidence>
<protein>
    <submittedName>
        <fullName evidence="5">SAM dependent carboxyl methyltransferase</fullName>
    </submittedName>
</protein>
<dbReference type="Gene3D" id="3.40.50.150">
    <property type="entry name" value="Vaccinia Virus protein VP39"/>
    <property type="match status" value="1"/>
</dbReference>
<accession>A0AAN8Z4T8</accession>
<evidence type="ECO:0000313" key="6">
    <source>
        <dbReference type="Proteomes" id="UP001370490"/>
    </source>
</evidence>
<dbReference type="InterPro" id="IPR042086">
    <property type="entry name" value="MeTrfase_capping"/>
</dbReference>
<dbReference type="GO" id="GO:0032259">
    <property type="term" value="P:methylation"/>
    <property type="evidence" value="ECO:0007669"/>
    <property type="project" value="UniProtKB-KW"/>
</dbReference>
<dbReference type="EMBL" id="JBAMMX010000018">
    <property type="protein sequence ID" value="KAK6922680.1"/>
    <property type="molecule type" value="Genomic_DNA"/>
</dbReference>
<keyword evidence="6" id="KW-1185">Reference proteome</keyword>
<keyword evidence="2" id="KW-0808">Transferase</keyword>
<dbReference type="InterPro" id="IPR029063">
    <property type="entry name" value="SAM-dependent_MTases_sf"/>
</dbReference>
<evidence type="ECO:0000256" key="3">
    <source>
        <dbReference type="ARBA" id="ARBA00022723"/>
    </source>
</evidence>
<evidence type="ECO:0000313" key="5">
    <source>
        <dbReference type="EMBL" id="KAK6922680.1"/>
    </source>
</evidence>
<organism evidence="5 6">
    <name type="scientific">Dillenia turbinata</name>
    <dbReference type="NCBI Taxonomy" id="194707"/>
    <lineage>
        <taxon>Eukaryota</taxon>
        <taxon>Viridiplantae</taxon>
        <taxon>Streptophyta</taxon>
        <taxon>Embryophyta</taxon>
        <taxon>Tracheophyta</taxon>
        <taxon>Spermatophyta</taxon>
        <taxon>Magnoliopsida</taxon>
        <taxon>eudicotyledons</taxon>
        <taxon>Gunneridae</taxon>
        <taxon>Pentapetalae</taxon>
        <taxon>Dilleniales</taxon>
        <taxon>Dilleniaceae</taxon>
        <taxon>Dillenia</taxon>
    </lineage>
</organism>
<dbReference type="Pfam" id="PF03492">
    <property type="entry name" value="Methyltransf_7"/>
    <property type="match status" value="1"/>
</dbReference>
<dbReference type="SUPFAM" id="SSF53335">
    <property type="entry name" value="S-adenosyl-L-methionine-dependent methyltransferases"/>
    <property type="match status" value="1"/>
</dbReference>
<sequence length="388" mass="43049">MVVDSVLHMNGGDAPTSYANNSILQKVIIDSTRHLVEESVKNLCSNFSGGGGLGNGNCISIADLGCSSGPNAFLVISNIINAVHGVSLETNGPRPEIQAYLNDLPGNDFNSIFKSLPAFYEEAKNKKGEVWGHCFVSGQPGSFFGRLFRRESLHFVHSSYALHWLSQVPKEFAENKGNIYMAETSPKNVFEAYAKQFQRDFTMFLRLRAEEVVPGGRMVLTLVGRSITDPSSKDCCKLWELLAESLLDLVSEGLIEENDVDSFNMPYYNPCTREMESMVENEGSFNLDKMETFQVNWDVCDEDDKDASGRNVANCIRAIVEPMLTDHFRFGSGGVIDSLFEKYANHVTKHLASEKTKVFNIAISLTRKRKQLAADGTKKSTHTIDGLI</sequence>
<reference evidence="5 6" key="1">
    <citation type="submission" date="2023-12" db="EMBL/GenBank/DDBJ databases">
        <title>A high-quality genome assembly for Dillenia turbinata (Dilleniales).</title>
        <authorList>
            <person name="Chanderbali A."/>
        </authorList>
    </citation>
    <scope>NUCLEOTIDE SEQUENCE [LARGE SCALE GENOMIC DNA]</scope>
    <source>
        <strain evidence="5">LSX21</strain>
        <tissue evidence="5">Leaf</tissue>
    </source>
</reference>
<keyword evidence="1 5" id="KW-0489">Methyltransferase</keyword>
<dbReference type="GO" id="GO:0008168">
    <property type="term" value="F:methyltransferase activity"/>
    <property type="evidence" value="ECO:0007669"/>
    <property type="project" value="UniProtKB-KW"/>
</dbReference>
<comment type="caution">
    <text evidence="5">The sequence shown here is derived from an EMBL/GenBank/DDBJ whole genome shotgun (WGS) entry which is preliminary data.</text>
</comment>
<keyword evidence="4" id="KW-0460">Magnesium</keyword>
<gene>
    <name evidence="5" type="ORF">RJ641_010984</name>
</gene>
<proteinExistence type="predicted"/>
<dbReference type="GO" id="GO:0046872">
    <property type="term" value="F:metal ion binding"/>
    <property type="evidence" value="ECO:0007669"/>
    <property type="project" value="UniProtKB-KW"/>
</dbReference>
<evidence type="ECO:0000256" key="1">
    <source>
        <dbReference type="ARBA" id="ARBA00022603"/>
    </source>
</evidence>
<dbReference type="PANTHER" id="PTHR31009">
    <property type="entry name" value="S-ADENOSYL-L-METHIONINE:CARBOXYL METHYLTRANSFERASE FAMILY PROTEIN"/>
    <property type="match status" value="1"/>
</dbReference>